<evidence type="ECO:0000256" key="10">
    <source>
        <dbReference type="ARBA" id="ARBA00053875"/>
    </source>
</evidence>
<reference evidence="21 22" key="1">
    <citation type="submission" date="2018-12" db="EMBL/GenBank/DDBJ databases">
        <title>Genome Sequence of Candidatus Viridilinea halotolerans isolated from saline sulfide-rich spring.</title>
        <authorList>
            <person name="Grouzdev D.S."/>
            <person name="Burganskaya E.I."/>
            <person name="Krutkina M.S."/>
            <person name="Sukhacheva M.V."/>
            <person name="Gorlenko V.M."/>
        </authorList>
    </citation>
    <scope>NUCLEOTIDE SEQUENCE [LARGE SCALE GENOMIC DNA]</scope>
    <source>
        <strain evidence="21">Chok-6</strain>
    </source>
</reference>
<dbReference type="GO" id="GO:0004252">
    <property type="term" value="F:serine-type endopeptidase activity"/>
    <property type="evidence" value="ECO:0007669"/>
    <property type="project" value="UniProtKB-UniRule"/>
</dbReference>
<name>A0A426UA65_9CHLR</name>
<comment type="similarity">
    <text evidence="14 15 18">Belongs to the peptidase S16 family.</text>
</comment>
<evidence type="ECO:0000313" key="22">
    <source>
        <dbReference type="Proteomes" id="UP000280307"/>
    </source>
</evidence>
<evidence type="ECO:0000256" key="18">
    <source>
        <dbReference type="PROSITE-ProRule" id="PRU01122"/>
    </source>
</evidence>
<dbReference type="InterPro" id="IPR054594">
    <property type="entry name" value="Lon_lid"/>
</dbReference>
<dbReference type="PROSITE" id="PS51787">
    <property type="entry name" value="LON_N"/>
    <property type="match status" value="1"/>
</dbReference>
<keyword evidence="8 14" id="KW-0346">Stress response</keyword>
<dbReference type="HAMAP" id="MF_01973">
    <property type="entry name" value="lon_bact"/>
    <property type="match status" value="1"/>
</dbReference>
<dbReference type="InterPro" id="IPR027065">
    <property type="entry name" value="Lon_Prtase"/>
</dbReference>
<dbReference type="InterPro" id="IPR027543">
    <property type="entry name" value="Lon_bac"/>
</dbReference>
<keyword evidence="4 14" id="KW-0547">Nucleotide-binding</keyword>
<comment type="caution">
    <text evidence="21">The sequence shown here is derived from an EMBL/GenBank/DDBJ whole genome shotgun (WGS) entry which is preliminary data.</text>
</comment>
<evidence type="ECO:0000313" key="21">
    <source>
        <dbReference type="EMBL" id="RRR77218.1"/>
    </source>
</evidence>
<evidence type="ECO:0000256" key="11">
    <source>
        <dbReference type="ARBA" id="ARBA00066743"/>
    </source>
</evidence>
<evidence type="ECO:0000256" key="9">
    <source>
        <dbReference type="ARBA" id="ARBA00050665"/>
    </source>
</evidence>
<comment type="subcellular location">
    <subcellularLocation>
        <location evidence="1 14 15">Cytoplasm</location>
    </subcellularLocation>
</comment>
<comment type="subunit">
    <text evidence="14 15">Homohexamer. Organized in a ring with a central cavity.</text>
</comment>
<comment type="catalytic activity">
    <reaction evidence="9 14 15 18">
        <text>Hydrolysis of proteins in presence of ATP.</text>
        <dbReference type="EC" id="3.4.21.53"/>
    </reaction>
</comment>
<dbReference type="Gene3D" id="3.40.50.300">
    <property type="entry name" value="P-loop containing nucleotide triphosphate hydrolases"/>
    <property type="match status" value="1"/>
</dbReference>
<dbReference type="GO" id="GO:0004176">
    <property type="term" value="F:ATP-dependent peptidase activity"/>
    <property type="evidence" value="ECO:0007669"/>
    <property type="project" value="UniProtKB-UniRule"/>
</dbReference>
<dbReference type="InterPro" id="IPR003593">
    <property type="entry name" value="AAA+_ATPase"/>
</dbReference>
<dbReference type="SUPFAM" id="SSF52540">
    <property type="entry name" value="P-loop containing nucleoside triphosphate hydrolases"/>
    <property type="match status" value="1"/>
</dbReference>
<dbReference type="PANTHER" id="PTHR10046">
    <property type="entry name" value="ATP DEPENDENT LON PROTEASE FAMILY MEMBER"/>
    <property type="match status" value="1"/>
</dbReference>
<dbReference type="InterPro" id="IPR003959">
    <property type="entry name" value="ATPase_AAA_core"/>
</dbReference>
<dbReference type="CDD" id="cd19500">
    <property type="entry name" value="RecA-like_Lon"/>
    <property type="match status" value="1"/>
</dbReference>
<dbReference type="InterPro" id="IPR004815">
    <property type="entry name" value="Lon_bac/euk-typ"/>
</dbReference>
<keyword evidence="2 14" id="KW-0963">Cytoplasm</keyword>
<dbReference type="GO" id="GO:0043565">
    <property type="term" value="F:sequence-specific DNA binding"/>
    <property type="evidence" value="ECO:0007669"/>
    <property type="project" value="UniProtKB-UniRule"/>
</dbReference>
<dbReference type="Pfam" id="PF22667">
    <property type="entry name" value="Lon_lid"/>
    <property type="match status" value="1"/>
</dbReference>
<dbReference type="FunFam" id="3.40.50.300:FF:000021">
    <property type="entry name" value="Lon protease homolog"/>
    <property type="match status" value="1"/>
</dbReference>
<evidence type="ECO:0000256" key="13">
    <source>
        <dbReference type="ARBA" id="ARBA00082722"/>
    </source>
</evidence>
<keyword evidence="5 14" id="KW-0378">Hydrolase</keyword>
<dbReference type="Gene3D" id="1.20.58.1480">
    <property type="match status" value="1"/>
</dbReference>
<feature type="domain" description="Lon N-terminal" evidence="20">
    <location>
        <begin position="34"/>
        <end position="227"/>
    </location>
</feature>
<evidence type="ECO:0000256" key="1">
    <source>
        <dbReference type="ARBA" id="ARBA00004496"/>
    </source>
</evidence>
<dbReference type="InterPro" id="IPR003111">
    <property type="entry name" value="Lon_prtase_N"/>
</dbReference>
<evidence type="ECO:0000256" key="5">
    <source>
        <dbReference type="ARBA" id="ARBA00022801"/>
    </source>
</evidence>
<dbReference type="AlphaFoldDB" id="A0A426UA65"/>
<evidence type="ECO:0000256" key="2">
    <source>
        <dbReference type="ARBA" id="ARBA00022490"/>
    </source>
</evidence>
<evidence type="ECO:0000256" key="8">
    <source>
        <dbReference type="ARBA" id="ARBA00023016"/>
    </source>
</evidence>
<dbReference type="Pfam" id="PF02190">
    <property type="entry name" value="LON_substr_bdg"/>
    <property type="match status" value="1"/>
</dbReference>
<dbReference type="InterPro" id="IPR027417">
    <property type="entry name" value="P-loop_NTPase"/>
</dbReference>
<dbReference type="SMART" id="SM00464">
    <property type="entry name" value="LON"/>
    <property type="match status" value="1"/>
</dbReference>
<evidence type="ECO:0000259" key="19">
    <source>
        <dbReference type="PROSITE" id="PS51786"/>
    </source>
</evidence>
<dbReference type="Proteomes" id="UP000280307">
    <property type="component" value="Unassembled WGS sequence"/>
</dbReference>
<dbReference type="EC" id="3.4.21.53" evidence="11 14"/>
<dbReference type="Gene3D" id="1.20.5.5270">
    <property type="match status" value="1"/>
</dbReference>
<dbReference type="Gene3D" id="3.30.230.10">
    <property type="match status" value="1"/>
</dbReference>
<organism evidence="21 22">
    <name type="scientific">Candidatus Viridilinea halotolerans</name>
    <dbReference type="NCBI Taxonomy" id="2491704"/>
    <lineage>
        <taxon>Bacteria</taxon>
        <taxon>Bacillati</taxon>
        <taxon>Chloroflexota</taxon>
        <taxon>Chloroflexia</taxon>
        <taxon>Chloroflexales</taxon>
        <taxon>Chloroflexineae</taxon>
        <taxon>Oscillochloridaceae</taxon>
        <taxon>Candidatus Viridilinea</taxon>
    </lineage>
</organism>
<feature type="binding site" evidence="14 17">
    <location>
        <begin position="380"/>
        <end position="387"/>
    </location>
    <ligand>
        <name>ATP</name>
        <dbReference type="ChEBI" id="CHEBI:30616"/>
    </ligand>
</feature>
<feature type="active site" evidence="14 16">
    <location>
        <position position="746"/>
    </location>
</feature>
<dbReference type="InterPro" id="IPR014721">
    <property type="entry name" value="Ribsml_uS5_D2-typ_fold_subgr"/>
</dbReference>
<evidence type="ECO:0000256" key="6">
    <source>
        <dbReference type="ARBA" id="ARBA00022825"/>
    </source>
</evidence>
<dbReference type="Pfam" id="PF05362">
    <property type="entry name" value="Lon_C"/>
    <property type="match status" value="1"/>
</dbReference>
<evidence type="ECO:0000256" key="12">
    <source>
        <dbReference type="ARBA" id="ARBA00071934"/>
    </source>
</evidence>
<dbReference type="PIRSF" id="PIRSF001174">
    <property type="entry name" value="Lon_proteas"/>
    <property type="match status" value="1"/>
</dbReference>
<dbReference type="Gene3D" id="2.30.130.40">
    <property type="entry name" value="LON domain-like"/>
    <property type="match status" value="1"/>
</dbReference>
<dbReference type="GO" id="GO:0005737">
    <property type="term" value="C:cytoplasm"/>
    <property type="evidence" value="ECO:0007669"/>
    <property type="project" value="UniProtKB-SubCell"/>
</dbReference>
<evidence type="ECO:0000256" key="16">
    <source>
        <dbReference type="PIRSR" id="PIRSR001174-1"/>
    </source>
</evidence>
<evidence type="ECO:0000256" key="3">
    <source>
        <dbReference type="ARBA" id="ARBA00022670"/>
    </source>
</evidence>
<protein>
    <recommendedName>
        <fullName evidence="12 14">Lon protease</fullName>
        <ecNumber evidence="11 14">3.4.21.53</ecNumber>
    </recommendedName>
    <alternativeName>
        <fullName evidence="13 14">ATP-dependent protease La</fullName>
    </alternativeName>
</protein>
<dbReference type="GO" id="GO:0006515">
    <property type="term" value="P:protein quality control for misfolded or incompletely synthesized proteins"/>
    <property type="evidence" value="ECO:0007669"/>
    <property type="project" value="UniProtKB-UniRule"/>
</dbReference>
<comment type="induction">
    <text evidence="14">By heat shock.</text>
</comment>
<dbReference type="InterPro" id="IPR046336">
    <property type="entry name" value="Lon_prtase_N_sf"/>
</dbReference>
<dbReference type="GO" id="GO:0034605">
    <property type="term" value="P:cellular response to heat"/>
    <property type="evidence" value="ECO:0007669"/>
    <property type="project" value="UniProtKB-UniRule"/>
</dbReference>
<evidence type="ECO:0000256" key="4">
    <source>
        <dbReference type="ARBA" id="ARBA00022741"/>
    </source>
</evidence>
<dbReference type="Gene3D" id="1.10.8.60">
    <property type="match status" value="1"/>
</dbReference>
<evidence type="ECO:0000259" key="20">
    <source>
        <dbReference type="PROSITE" id="PS51787"/>
    </source>
</evidence>
<dbReference type="PROSITE" id="PS51786">
    <property type="entry name" value="LON_PROTEOLYTIC"/>
    <property type="match status" value="1"/>
</dbReference>
<comment type="function">
    <text evidence="10 14">ATP-dependent serine protease that mediates the selective degradation of mutant and abnormal proteins as well as certain short-lived regulatory proteins. Required for cellular homeostasis and for survival from DNA damage and developmental changes induced by stress. Degrades polypeptides processively to yield small peptide fragments that are 5 to 10 amino acids long. Binds to DNA in a double-stranded, site-specific manner.</text>
</comment>
<accession>A0A426UA65</accession>
<evidence type="ECO:0000256" key="14">
    <source>
        <dbReference type="HAMAP-Rule" id="MF_01973"/>
    </source>
</evidence>
<dbReference type="SUPFAM" id="SSF88697">
    <property type="entry name" value="PUA domain-like"/>
    <property type="match status" value="1"/>
</dbReference>
<evidence type="ECO:0000256" key="7">
    <source>
        <dbReference type="ARBA" id="ARBA00022840"/>
    </source>
</evidence>
<evidence type="ECO:0000256" key="17">
    <source>
        <dbReference type="PIRSR" id="PIRSR001174-2"/>
    </source>
</evidence>
<dbReference type="GO" id="GO:0005524">
    <property type="term" value="F:ATP binding"/>
    <property type="evidence" value="ECO:0007669"/>
    <property type="project" value="UniProtKB-UniRule"/>
</dbReference>
<gene>
    <name evidence="14 21" type="primary">lon</name>
    <name evidence="21" type="ORF">EI684_01800</name>
</gene>
<dbReference type="InterPro" id="IPR008269">
    <property type="entry name" value="Lon_proteolytic"/>
</dbReference>
<keyword evidence="3 14" id="KW-0645">Protease</keyword>
<feature type="domain" description="Lon proteolytic" evidence="19">
    <location>
        <begin position="616"/>
        <end position="797"/>
    </location>
</feature>
<dbReference type="InterPro" id="IPR015947">
    <property type="entry name" value="PUA-like_sf"/>
</dbReference>
<dbReference type="FunFam" id="1.20.5.5270:FF:000002">
    <property type="entry name" value="Lon protease homolog"/>
    <property type="match status" value="1"/>
</dbReference>
<proteinExistence type="evidence at transcript level"/>
<evidence type="ECO:0000256" key="15">
    <source>
        <dbReference type="PIRNR" id="PIRNR001174"/>
    </source>
</evidence>
<dbReference type="SMART" id="SM00382">
    <property type="entry name" value="AAA"/>
    <property type="match status" value="1"/>
</dbReference>
<dbReference type="NCBIfam" id="TIGR00763">
    <property type="entry name" value="lon"/>
    <property type="match status" value="1"/>
</dbReference>
<feature type="active site" evidence="14 16">
    <location>
        <position position="703"/>
    </location>
</feature>
<keyword evidence="6 14" id="KW-0720">Serine protease</keyword>
<dbReference type="InterPro" id="IPR020568">
    <property type="entry name" value="Ribosomal_Su5_D2-typ_SF"/>
</dbReference>
<sequence length="811" mass="89747">MEASVQEETPVLFNFPSAGTPNALRELPPIERDLIVMPVPDTVLFPHMLAPLFLVDEAAIAAAELAWSGDRMVLAITRREMSIGRTQVSDLYSVGVEATLQRARKMPDGTTSVVLEGQRRMRVLASLEDAPALRVRAVPLYGDDERTIAIEAMMRAVLALFEKVVRLSRTLPDDAYITALNVDDPGGIADLVASTLPISIPSRQQILETIDPEERLHRVSTLLTQELDLLELENRIQSQVQKEVDRSQREFFLREQLKVIQRELGQDDPAQRELASLRARAAEAHLPERARARADEEIGRLETMPPVTPEYSVVRTYVDWLLSLPWGASSESTIDLHHAAKVLDDNHYGLTRIKDRILEFIAVRQLAGSLQRAPILCFVGPPGVGKTSLGQSIAQAVGRPFIRLSLGGVRDEAEIRGHRRTYIGAMPGRIIQRMKDAATLDPVFMLDEVDKLSADFRGDPAHALLEVLDPEQNNTFSDHYLDLPFDLSKIFFVTTANYLDDVPEPLLDRMEVITLPGYTEDEKLQIARRFLVPRQQRTSGLTNTPLRFNNTTLTTIIRGYTYEAGVRGLEREIGSICRKTARRIAEGRSYPRVITPRIVERLLGPPRYDIKLAERDEQVGVATGMVYTGAGGDIMAVEVSLMEGKGQLTLTGQLGEVMQESAQAALSYTRANANALGVDPRRFEKTDIHIHVPEGSTPKEGPSAGITIATALISALTGRSVRHTIAMSGELTLRGHVLPIGGVKEKVLGALRGGINTIILPQKNQRDFLEIPKTIRARLTAHFVSDLTQVLELVLGPPLSNPPKRTVVTKK</sequence>
<dbReference type="SUPFAM" id="SSF54211">
    <property type="entry name" value="Ribosomal protein S5 domain 2-like"/>
    <property type="match status" value="1"/>
</dbReference>
<dbReference type="Pfam" id="PF00004">
    <property type="entry name" value="AAA"/>
    <property type="match status" value="1"/>
</dbReference>
<dbReference type="EMBL" id="RSAS01000075">
    <property type="protein sequence ID" value="RRR77218.1"/>
    <property type="molecule type" value="Genomic_DNA"/>
</dbReference>
<dbReference type="PRINTS" id="PR00830">
    <property type="entry name" value="ENDOLAPTASE"/>
</dbReference>
<keyword evidence="7 14" id="KW-0067">ATP-binding</keyword>
<dbReference type="GO" id="GO:0016887">
    <property type="term" value="F:ATP hydrolysis activity"/>
    <property type="evidence" value="ECO:0007669"/>
    <property type="project" value="UniProtKB-UniRule"/>
</dbReference>